<feature type="region of interest" description="Disordered" evidence="1">
    <location>
        <begin position="1"/>
        <end position="55"/>
    </location>
</feature>
<evidence type="ECO:0008006" key="4">
    <source>
        <dbReference type="Google" id="ProtNLM"/>
    </source>
</evidence>
<accession>A0AAV7F9C6</accession>
<evidence type="ECO:0000313" key="2">
    <source>
        <dbReference type="EMBL" id="KAG9457209.1"/>
    </source>
</evidence>
<name>A0AAV7F9C6_ARIFI</name>
<gene>
    <name evidence="2" type="ORF">H6P81_001717</name>
</gene>
<organism evidence="2 3">
    <name type="scientific">Aristolochia fimbriata</name>
    <name type="common">White veined hardy Dutchman's pipe vine</name>
    <dbReference type="NCBI Taxonomy" id="158543"/>
    <lineage>
        <taxon>Eukaryota</taxon>
        <taxon>Viridiplantae</taxon>
        <taxon>Streptophyta</taxon>
        <taxon>Embryophyta</taxon>
        <taxon>Tracheophyta</taxon>
        <taxon>Spermatophyta</taxon>
        <taxon>Magnoliopsida</taxon>
        <taxon>Magnoliidae</taxon>
        <taxon>Piperales</taxon>
        <taxon>Aristolochiaceae</taxon>
        <taxon>Aristolochia</taxon>
    </lineage>
</organism>
<comment type="caution">
    <text evidence="2">The sequence shown here is derived from an EMBL/GenBank/DDBJ whole genome shotgun (WGS) entry which is preliminary data.</text>
</comment>
<proteinExistence type="predicted"/>
<evidence type="ECO:0000313" key="3">
    <source>
        <dbReference type="Proteomes" id="UP000825729"/>
    </source>
</evidence>
<sequence>MKNDDKSREKNRKQRKIARAAYRTRTKARTREQSVEEEKYQRRGENVAGDGGPSPEVTGFFRIADRYFGHAVWWGEGREGTWSLNGVDPNPGKKGA</sequence>
<evidence type="ECO:0000256" key="1">
    <source>
        <dbReference type="SAM" id="MobiDB-lite"/>
    </source>
</evidence>
<dbReference type="AlphaFoldDB" id="A0AAV7F9C6"/>
<keyword evidence="3" id="KW-1185">Reference proteome</keyword>
<feature type="compositionally biased region" description="Basic and acidic residues" evidence="1">
    <location>
        <begin position="29"/>
        <end position="45"/>
    </location>
</feature>
<dbReference type="EMBL" id="JAINDJ010000002">
    <property type="protein sequence ID" value="KAG9457209.1"/>
    <property type="molecule type" value="Genomic_DNA"/>
</dbReference>
<dbReference type="Proteomes" id="UP000825729">
    <property type="component" value="Unassembled WGS sequence"/>
</dbReference>
<protein>
    <recommendedName>
        <fullName evidence="4">BZIP domain-containing protein</fullName>
    </recommendedName>
</protein>
<reference evidence="2 3" key="1">
    <citation type="submission" date="2021-07" db="EMBL/GenBank/DDBJ databases">
        <title>The Aristolochia fimbriata genome: insights into angiosperm evolution, floral development and chemical biosynthesis.</title>
        <authorList>
            <person name="Jiao Y."/>
        </authorList>
    </citation>
    <scope>NUCLEOTIDE SEQUENCE [LARGE SCALE GENOMIC DNA]</scope>
    <source>
        <strain evidence="2">IBCAS-2021</strain>
        <tissue evidence="2">Leaf</tissue>
    </source>
</reference>
<feature type="compositionally biased region" description="Basic residues" evidence="1">
    <location>
        <begin position="9"/>
        <end position="28"/>
    </location>
</feature>